<organism evidence="2 3">
    <name type="scientific">Streptomyces ferrugineus</name>
    <dbReference type="NCBI Taxonomy" id="1413221"/>
    <lineage>
        <taxon>Bacteria</taxon>
        <taxon>Bacillati</taxon>
        <taxon>Actinomycetota</taxon>
        <taxon>Actinomycetes</taxon>
        <taxon>Kitasatosporales</taxon>
        <taxon>Streptomycetaceae</taxon>
        <taxon>Streptomyces</taxon>
    </lineage>
</organism>
<feature type="region of interest" description="Disordered" evidence="1">
    <location>
        <begin position="107"/>
        <end position="127"/>
    </location>
</feature>
<protein>
    <submittedName>
        <fullName evidence="2">Uncharacterized protein</fullName>
    </submittedName>
</protein>
<dbReference type="RefSeq" id="WP_194041763.1">
    <property type="nucleotide sequence ID" value="NZ_CP063373.1"/>
</dbReference>
<sequence>MTLIVGCVLVGAVVAVRRVLLYGPVEPGRIALRLVGTMAAVGLVSWGLMLLPPVNDAVLGDLPRNIWDFERICEDDRNGEPFPRAASYEPGPGPHPWVAIHNGGALSSAQGTETKESESIEEEPDPDTVELVACTEPTGSVPGTEFTCSYSMVGPVEFSRGVYTVTVVEARTGDLVGRDTVRGDMECPYVIGAKETGPFYTDPQWEAYADLFADIQAAPSGS</sequence>
<accession>A0A7M2SKY6</accession>
<dbReference type="KEGG" id="sfeu:IM697_39965"/>
<reference evidence="2 3" key="1">
    <citation type="submission" date="2020-10" db="EMBL/GenBank/DDBJ databases">
        <title>Streptomyces ferrugineus complate genome analysis.</title>
        <authorList>
            <person name="Anwar N."/>
        </authorList>
    </citation>
    <scope>NUCLEOTIDE SEQUENCE [LARGE SCALE GENOMIC DNA]</scope>
    <source>
        <strain evidence="2 3">CCTCC AA2014009</strain>
    </source>
</reference>
<name>A0A7M2SKY6_9ACTN</name>
<dbReference type="EMBL" id="CP063373">
    <property type="protein sequence ID" value="QOV36128.1"/>
    <property type="molecule type" value="Genomic_DNA"/>
</dbReference>
<dbReference type="AlphaFoldDB" id="A0A7M2SKY6"/>
<evidence type="ECO:0000256" key="1">
    <source>
        <dbReference type="SAM" id="MobiDB-lite"/>
    </source>
</evidence>
<dbReference type="Proteomes" id="UP000594205">
    <property type="component" value="Chromosome"/>
</dbReference>
<gene>
    <name evidence="2" type="ORF">IM697_39965</name>
</gene>
<keyword evidence="3" id="KW-1185">Reference proteome</keyword>
<proteinExistence type="predicted"/>
<evidence type="ECO:0000313" key="3">
    <source>
        <dbReference type="Proteomes" id="UP000594205"/>
    </source>
</evidence>
<evidence type="ECO:0000313" key="2">
    <source>
        <dbReference type="EMBL" id="QOV36128.1"/>
    </source>
</evidence>